<dbReference type="Gramene" id="TVU14928">
    <property type="protein sequence ID" value="TVU14928"/>
    <property type="gene ID" value="EJB05_38425"/>
</dbReference>
<protein>
    <submittedName>
        <fullName evidence="2">Uncharacterized protein</fullName>
    </submittedName>
</protein>
<dbReference type="EMBL" id="RWGY01000031">
    <property type="protein sequence ID" value="TVU14928.1"/>
    <property type="molecule type" value="Genomic_DNA"/>
</dbReference>
<evidence type="ECO:0000313" key="3">
    <source>
        <dbReference type="Proteomes" id="UP000324897"/>
    </source>
</evidence>
<proteinExistence type="predicted"/>
<sequence length="296" mass="31657">CSSSSAQPNPPPAHPLPSAISLSPPDPGDNPNQRSPLSLHAAAMAAPDTTTTAPLPPPSESTTTTYPMPQQAPPPRSPPPAAESNPTPKKRKLEQVGFHHSPYYKIRATVANLRGRFLQVCQATGSQKKDTAIEILKDIKVVIELSKKTRLDLYSVVDPVKPSVIPAATTSKDEPAGRSPYADKNQVPPINLAGNSVQNTGGNVPLKPDNSETAGQKLVSPGEINKEARTSDITDYGKQPGRVLRGSYVIGGSPIGCNFLMWPGSKVVYYGLTKAEWLARQSAKMKFHIAVQQSDF</sequence>
<gene>
    <name evidence="2" type="ORF">EJB05_38425</name>
</gene>
<feature type="compositionally biased region" description="Low complexity" evidence="1">
    <location>
        <begin position="41"/>
        <end position="53"/>
    </location>
</feature>
<reference evidence="2 3" key="1">
    <citation type="journal article" date="2019" name="Sci. Rep.">
        <title>A high-quality genome of Eragrostis curvula grass provides insights into Poaceae evolution and supports new strategies to enhance forage quality.</title>
        <authorList>
            <person name="Carballo J."/>
            <person name="Santos B.A.C.M."/>
            <person name="Zappacosta D."/>
            <person name="Garbus I."/>
            <person name="Selva J.P."/>
            <person name="Gallo C.A."/>
            <person name="Diaz A."/>
            <person name="Albertini E."/>
            <person name="Caccamo M."/>
            <person name="Echenique V."/>
        </authorList>
    </citation>
    <scope>NUCLEOTIDE SEQUENCE [LARGE SCALE GENOMIC DNA]</scope>
    <source>
        <strain evidence="3">cv. Victoria</strain>
        <tissue evidence="2">Leaf</tissue>
    </source>
</reference>
<feature type="region of interest" description="Disordered" evidence="1">
    <location>
        <begin position="1"/>
        <end position="97"/>
    </location>
</feature>
<dbReference type="PANTHER" id="PTHR35459">
    <property type="entry name" value="T1N6.14 PROTEIN"/>
    <property type="match status" value="1"/>
</dbReference>
<dbReference type="Proteomes" id="UP000324897">
    <property type="component" value="Unassembled WGS sequence"/>
</dbReference>
<feature type="non-terminal residue" evidence="2">
    <location>
        <position position="1"/>
    </location>
</feature>
<feature type="region of interest" description="Disordered" evidence="1">
    <location>
        <begin position="167"/>
        <end position="189"/>
    </location>
</feature>
<organism evidence="2 3">
    <name type="scientific">Eragrostis curvula</name>
    <name type="common">weeping love grass</name>
    <dbReference type="NCBI Taxonomy" id="38414"/>
    <lineage>
        <taxon>Eukaryota</taxon>
        <taxon>Viridiplantae</taxon>
        <taxon>Streptophyta</taxon>
        <taxon>Embryophyta</taxon>
        <taxon>Tracheophyta</taxon>
        <taxon>Spermatophyta</taxon>
        <taxon>Magnoliopsida</taxon>
        <taxon>Liliopsida</taxon>
        <taxon>Poales</taxon>
        <taxon>Poaceae</taxon>
        <taxon>PACMAD clade</taxon>
        <taxon>Chloridoideae</taxon>
        <taxon>Eragrostideae</taxon>
        <taxon>Eragrostidinae</taxon>
        <taxon>Eragrostis</taxon>
    </lineage>
</organism>
<accession>A0A5J9TVU7</accession>
<feature type="compositionally biased region" description="Pro residues" evidence="1">
    <location>
        <begin position="70"/>
        <end position="81"/>
    </location>
</feature>
<dbReference type="PANTHER" id="PTHR35459:SF2">
    <property type="entry name" value="T1N6.14 PROTEIN"/>
    <property type="match status" value="1"/>
</dbReference>
<comment type="caution">
    <text evidence="2">The sequence shown here is derived from an EMBL/GenBank/DDBJ whole genome shotgun (WGS) entry which is preliminary data.</text>
</comment>
<evidence type="ECO:0000313" key="2">
    <source>
        <dbReference type="EMBL" id="TVU14928.1"/>
    </source>
</evidence>
<keyword evidence="3" id="KW-1185">Reference proteome</keyword>
<evidence type="ECO:0000256" key="1">
    <source>
        <dbReference type="SAM" id="MobiDB-lite"/>
    </source>
</evidence>
<dbReference type="OrthoDB" id="672903at2759"/>
<dbReference type="AlphaFoldDB" id="A0A5J9TVU7"/>
<name>A0A5J9TVU7_9POAL</name>
<feature type="compositionally biased region" description="Low complexity" evidence="1">
    <location>
        <begin position="60"/>
        <end position="69"/>
    </location>
</feature>